<proteinExistence type="predicted"/>
<accession>A0A060ZMT9</accession>
<dbReference type="HOGENOM" id="CLU_3428369_0_0_11"/>
<organism evidence="1">
    <name type="scientific">Streptomyces iranensis</name>
    <dbReference type="NCBI Taxonomy" id="576784"/>
    <lineage>
        <taxon>Bacteria</taxon>
        <taxon>Bacillati</taxon>
        <taxon>Actinomycetota</taxon>
        <taxon>Actinomycetes</taxon>
        <taxon>Kitasatosporales</taxon>
        <taxon>Streptomycetaceae</taxon>
        <taxon>Streptomyces</taxon>
        <taxon>Streptomyces violaceusniger group</taxon>
    </lineage>
</organism>
<protein>
    <submittedName>
        <fullName evidence="1">Uncharacterized protein</fullName>
    </submittedName>
</protein>
<reference evidence="1" key="1">
    <citation type="submission" date="2014-05" db="EMBL/GenBank/DDBJ databases">
        <authorList>
            <person name="Horn Fabian"/>
        </authorList>
    </citation>
    <scope>NUCLEOTIDE SEQUENCE</scope>
</reference>
<dbReference type="AlphaFoldDB" id="A0A060ZMT9"/>
<dbReference type="EMBL" id="LK022848">
    <property type="protein sequence ID" value="CDR07113.1"/>
    <property type="molecule type" value="Genomic_DNA"/>
</dbReference>
<name>A0A060ZMT9_9ACTN</name>
<gene>
    <name evidence="1" type="ORF">SIRAN3903</name>
</gene>
<evidence type="ECO:0000313" key="1">
    <source>
        <dbReference type="EMBL" id="CDR07113.1"/>
    </source>
</evidence>
<sequence>MTDTEANELFVVVISWSQSC</sequence>